<accession>A0AAN8U6K4</accession>
<organism evidence="1 2">
    <name type="scientific">Solanum bulbocastanum</name>
    <name type="common">Wild potato</name>
    <dbReference type="NCBI Taxonomy" id="147425"/>
    <lineage>
        <taxon>Eukaryota</taxon>
        <taxon>Viridiplantae</taxon>
        <taxon>Streptophyta</taxon>
        <taxon>Embryophyta</taxon>
        <taxon>Tracheophyta</taxon>
        <taxon>Spermatophyta</taxon>
        <taxon>Magnoliopsida</taxon>
        <taxon>eudicotyledons</taxon>
        <taxon>Gunneridae</taxon>
        <taxon>Pentapetalae</taxon>
        <taxon>asterids</taxon>
        <taxon>lamiids</taxon>
        <taxon>Solanales</taxon>
        <taxon>Solanaceae</taxon>
        <taxon>Solanoideae</taxon>
        <taxon>Solaneae</taxon>
        <taxon>Solanum</taxon>
    </lineage>
</organism>
<sequence length="33" mass="3710">MSRDCGIRMVGIGIHKVVLLLLILKCLVKNLEM</sequence>
<keyword evidence="2" id="KW-1185">Reference proteome</keyword>
<dbReference type="Proteomes" id="UP001371456">
    <property type="component" value="Unassembled WGS sequence"/>
</dbReference>
<reference evidence="1 2" key="1">
    <citation type="submission" date="2024-02" db="EMBL/GenBank/DDBJ databases">
        <title>de novo genome assembly of Solanum bulbocastanum strain 11H21.</title>
        <authorList>
            <person name="Hosaka A.J."/>
        </authorList>
    </citation>
    <scope>NUCLEOTIDE SEQUENCE [LARGE SCALE GENOMIC DNA]</scope>
    <source>
        <tissue evidence="1">Young leaves</tissue>
    </source>
</reference>
<protein>
    <submittedName>
        <fullName evidence="1">Uncharacterized protein</fullName>
    </submittedName>
</protein>
<evidence type="ECO:0000313" key="1">
    <source>
        <dbReference type="EMBL" id="KAK6796762.1"/>
    </source>
</evidence>
<dbReference type="EMBL" id="JBANQN010000002">
    <property type="protein sequence ID" value="KAK6796762.1"/>
    <property type="molecule type" value="Genomic_DNA"/>
</dbReference>
<comment type="caution">
    <text evidence="1">The sequence shown here is derived from an EMBL/GenBank/DDBJ whole genome shotgun (WGS) entry which is preliminary data.</text>
</comment>
<gene>
    <name evidence="1" type="ORF">RDI58_004463</name>
</gene>
<proteinExistence type="predicted"/>
<evidence type="ECO:0000313" key="2">
    <source>
        <dbReference type="Proteomes" id="UP001371456"/>
    </source>
</evidence>
<name>A0AAN8U6K4_SOLBU</name>
<dbReference type="AlphaFoldDB" id="A0AAN8U6K4"/>